<evidence type="ECO:0000313" key="2">
    <source>
        <dbReference type="Proteomes" id="UP000095281"/>
    </source>
</evidence>
<protein>
    <submittedName>
        <fullName evidence="3">Uncharacterized protein</fullName>
    </submittedName>
</protein>
<evidence type="ECO:0000256" key="1">
    <source>
        <dbReference type="SAM" id="MobiDB-lite"/>
    </source>
</evidence>
<name>A0A1I8B0C1_MELHA</name>
<feature type="region of interest" description="Disordered" evidence="1">
    <location>
        <begin position="1"/>
        <end position="21"/>
    </location>
</feature>
<proteinExistence type="predicted"/>
<organism evidence="2 3">
    <name type="scientific">Meloidogyne hapla</name>
    <name type="common">Root-knot nematode worm</name>
    <dbReference type="NCBI Taxonomy" id="6305"/>
    <lineage>
        <taxon>Eukaryota</taxon>
        <taxon>Metazoa</taxon>
        <taxon>Ecdysozoa</taxon>
        <taxon>Nematoda</taxon>
        <taxon>Chromadorea</taxon>
        <taxon>Rhabditida</taxon>
        <taxon>Tylenchina</taxon>
        <taxon>Tylenchomorpha</taxon>
        <taxon>Tylenchoidea</taxon>
        <taxon>Meloidogynidae</taxon>
        <taxon>Meloidogyninae</taxon>
        <taxon>Meloidogyne</taxon>
    </lineage>
</organism>
<evidence type="ECO:0000313" key="3">
    <source>
        <dbReference type="WBParaSite" id="MhA1_Contig118.frz3.gene27"/>
    </source>
</evidence>
<reference evidence="3" key="1">
    <citation type="submission" date="2016-11" db="UniProtKB">
        <authorList>
            <consortium name="WormBaseParasite"/>
        </authorList>
    </citation>
    <scope>IDENTIFICATION</scope>
</reference>
<dbReference type="Proteomes" id="UP000095281">
    <property type="component" value="Unplaced"/>
</dbReference>
<sequence length="112" mass="13251">MDDFIPTTSNNITNISPNNYSPHRQRRLQWISFNLKNKNLNNQQSDASTFEQSFFNSQQNSTFNYSQQNVESFDKVELIKEKLKNEKRINLIKNNDEKKGKYNKNKMLVSAK</sequence>
<dbReference type="WBParaSite" id="MhA1_Contig118.frz3.gene27">
    <property type="protein sequence ID" value="MhA1_Contig118.frz3.gene27"/>
    <property type="gene ID" value="MhA1_Contig118.frz3.gene27"/>
</dbReference>
<dbReference type="AlphaFoldDB" id="A0A1I8B0C1"/>
<keyword evidence="2" id="KW-1185">Reference proteome</keyword>
<accession>A0A1I8B0C1</accession>